<evidence type="ECO:0000259" key="6">
    <source>
        <dbReference type="Pfam" id="PF17846"/>
    </source>
</evidence>
<evidence type="ECO:0000256" key="1">
    <source>
        <dbReference type="ARBA" id="ARBA00022722"/>
    </source>
</evidence>
<dbReference type="GeneID" id="8746556"/>
<dbReference type="GO" id="GO:0003723">
    <property type="term" value="F:RNA binding"/>
    <property type="evidence" value="ECO:0007669"/>
    <property type="project" value="TreeGrafter"/>
</dbReference>
<organismHost>
    <name type="scientific">Acanthamoeba</name>
    <dbReference type="NCBI Taxonomy" id="5754"/>
</organismHost>
<accession>D2XAW2</accession>
<reference evidence="7 8" key="1">
    <citation type="journal article" date="2009" name="Proc. Natl. Acad. Sci. U.S.A.">
        <title>Giant Marseillevirus highlights the role of amoebae as a melting pot in emergence of chimeric microorganisms.</title>
        <authorList>
            <person name="Boyer M."/>
            <person name="Yutin N."/>
            <person name="Pagnier I."/>
            <person name="Barrassi L."/>
            <person name="Fournous G."/>
            <person name="Espinosa L."/>
            <person name="Robert C."/>
            <person name="Azza S."/>
            <person name="Sun S."/>
            <person name="Rossmann M.G."/>
            <person name="Suzan-Monti M."/>
            <person name="La Scola B."/>
            <person name="Koonin E.V."/>
            <person name="Raoult D."/>
        </authorList>
    </citation>
    <scope>NUCLEOTIDE SEQUENCE [LARGE SCALE GENOMIC DNA]</scope>
    <source>
        <strain evidence="7 8">T19</strain>
    </source>
</reference>
<dbReference type="RefSeq" id="YP_003407051.1">
    <property type="nucleotide sequence ID" value="NC_013756.1"/>
</dbReference>
<gene>
    <name evidence="7" type="ORF">MAR_ORF319</name>
</gene>
<dbReference type="Proteomes" id="UP000029780">
    <property type="component" value="Segment"/>
</dbReference>
<dbReference type="KEGG" id="vg:8746556"/>
<evidence type="ECO:0000259" key="5">
    <source>
        <dbReference type="Pfam" id="PF03159"/>
    </source>
</evidence>
<keyword evidence="2" id="KW-0378">Hydrolase</keyword>
<evidence type="ECO:0000313" key="8">
    <source>
        <dbReference type="Proteomes" id="UP000029780"/>
    </source>
</evidence>
<evidence type="ECO:0000313" key="7">
    <source>
        <dbReference type="EMBL" id="ADB04089.1"/>
    </source>
</evidence>
<dbReference type="GO" id="GO:0004534">
    <property type="term" value="F:5'-3' RNA exonuclease activity"/>
    <property type="evidence" value="ECO:0007669"/>
    <property type="project" value="TreeGrafter"/>
</dbReference>
<dbReference type="Gene3D" id="3.40.50.12390">
    <property type="match status" value="1"/>
</dbReference>
<feature type="domain" description="Xrn1 N-terminal" evidence="5">
    <location>
        <begin position="119"/>
        <end position="210"/>
    </location>
</feature>
<dbReference type="EMBL" id="GU071086">
    <property type="protein sequence ID" value="ADB04089.1"/>
    <property type="molecule type" value="Genomic_DNA"/>
</dbReference>
<dbReference type="PANTHER" id="PTHR12341:SF7">
    <property type="entry name" value="5'-3' EXORIBONUCLEASE 1"/>
    <property type="match status" value="1"/>
</dbReference>
<evidence type="ECO:0000256" key="3">
    <source>
        <dbReference type="ARBA" id="ARBA00022839"/>
    </source>
</evidence>
<dbReference type="GO" id="GO:0000956">
    <property type="term" value="P:nuclear-transcribed mRNA catabolic process"/>
    <property type="evidence" value="ECO:0007669"/>
    <property type="project" value="TreeGrafter"/>
</dbReference>
<dbReference type="Gene3D" id="1.25.40.1050">
    <property type="match status" value="1"/>
</dbReference>
<keyword evidence="1" id="KW-0540">Nuclease</keyword>
<keyword evidence="3 7" id="KW-0269">Exonuclease</keyword>
<protein>
    <submittedName>
        <fullName evidence="7">XRN1 5'-3' exonuclease</fullName>
    </submittedName>
</protein>
<evidence type="ECO:0000256" key="2">
    <source>
        <dbReference type="ARBA" id="ARBA00022801"/>
    </source>
</evidence>
<organism evidence="7 8">
    <name type="scientific">Marseillevirus marseillevirus</name>
    <name type="common">GBM</name>
    <dbReference type="NCBI Taxonomy" id="694581"/>
    <lineage>
        <taxon>Viruses</taxon>
        <taxon>Varidnaviria</taxon>
        <taxon>Bamfordvirae</taxon>
        <taxon>Nucleocytoviricota</taxon>
        <taxon>Megaviricetes</taxon>
        <taxon>Pimascovirales</taxon>
        <taxon>Pimascovirales incertae sedis</taxon>
        <taxon>Marseilleviridae</taxon>
        <taxon>Marseillevirus</taxon>
        <taxon>Marseillevirus massiliense</taxon>
    </lineage>
</organism>
<comment type="similarity">
    <text evidence="4">Belongs to the 5'-3' exonuclease family.</text>
</comment>
<feature type="domain" description="Xrn1 N-terminal" evidence="5">
    <location>
        <begin position="1"/>
        <end position="115"/>
    </location>
</feature>
<dbReference type="OrthoDB" id="3268at10239"/>
<dbReference type="InterPro" id="IPR004859">
    <property type="entry name" value="Xrn1_N"/>
</dbReference>
<evidence type="ECO:0000256" key="4">
    <source>
        <dbReference type="ARBA" id="ARBA00038299"/>
    </source>
</evidence>
<keyword evidence="8" id="KW-1185">Reference proteome</keyword>
<dbReference type="Pfam" id="PF03159">
    <property type="entry name" value="XRN_N"/>
    <property type="match status" value="2"/>
</dbReference>
<proteinExistence type="inferred from homology"/>
<name>D2XAW2_GBMV</name>
<dbReference type="Pfam" id="PF17846">
    <property type="entry name" value="XRN_M"/>
    <property type="match status" value="1"/>
</dbReference>
<feature type="domain" description="Xrn1 helical" evidence="6">
    <location>
        <begin position="340"/>
        <end position="479"/>
    </location>
</feature>
<sequence>MGVPGLFYWIQQRHAQHTRTIQKREPIEVDNLYIDAVCFVHTCAQDVYGYGNSVSFSETYKNFTEKQKELEVFRLTRNAIFALTKYVRPTKRFYVLFDGVSPVAKQSQQRHRRFLGSPTEGFDPNSITCGTEFLDRLQGYVRRGLENFCSKEKFELIFSDTSIAGEGEHKALFFARQNGPEESHCFYSPDGDLVILAMTLEFPKTFLLRKDHIQQWRHLLTDISGISQEFEKEIPIKDFVFLSCLLGNDFLPRLGMFEGKFSDTAEFLLAKYKQKGLHIFSRKTGKFLAKNTFKILKFLGTFEKELFDERCYFELTKQKEERVDRTLLSAYDGKSGVDMDKYKEEFGLKKQRSNQQTREYLRGCLWVTLYYTQGCPDNGWSYKYFYPPFLSDIEQEDLVHEPFEQTLAHNQFSQLLQLLCVLPPHSSHLLPRKWKKYACVYQRKELAEFYPKEIEVDYEGKFRDYESVPLLPHVDVSKVRRCCETLCVRG</sequence>
<dbReference type="PANTHER" id="PTHR12341">
    <property type="entry name" value="5'-&gt;3' EXORIBONUCLEASE"/>
    <property type="match status" value="1"/>
</dbReference>
<dbReference type="InterPro" id="IPR041412">
    <property type="entry name" value="Xrn1_helical"/>
</dbReference>
<dbReference type="InterPro" id="IPR027073">
    <property type="entry name" value="5_3_exoribonuclease"/>
</dbReference>